<dbReference type="EMBL" id="CAJVCH010470359">
    <property type="protein sequence ID" value="CAG7820134.1"/>
    <property type="molecule type" value="Genomic_DNA"/>
</dbReference>
<dbReference type="Proteomes" id="UP000708208">
    <property type="component" value="Unassembled WGS sequence"/>
</dbReference>
<gene>
    <name evidence="2" type="ORF">AFUS01_LOCUS30540</name>
</gene>
<sequence length="125" mass="13882">MGNRGLASQDLFTTTNDDHTASYASNTFSYCSPQITKTIENSEDEGSAKMTSNKSDLGRIYNEINTIHTELGCLRIVEETRESYRGTPEGAFHYLKRYKGGTTQGSPLAPTEFQTLQMNDQGNNN</sequence>
<comment type="caution">
    <text evidence="2">The sequence shown here is derived from an EMBL/GenBank/DDBJ whole genome shotgun (WGS) entry which is preliminary data.</text>
</comment>
<reference evidence="2" key="1">
    <citation type="submission" date="2021-06" db="EMBL/GenBank/DDBJ databases">
        <authorList>
            <person name="Hodson N. C."/>
            <person name="Mongue J. A."/>
            <person name="Jaron S. K."/>
        </authorList>
    </citation>
    <scope>NUCLEOTIDE SEQUENCE</scope>
</reference>
<evidence type="ECO:0000256" key="1">
    <source>
        <dbReference type="SAM" id="MobiDB-lite"/>
    </source>
</evidence>
<organism evidence="2 3">
    <name type="scientific">Allacma fusca</name>
    <dbReference type="NCBI Taxonomy" id="39272"/>
    <lineage>
        <taxon>Eukaryota</taxon>
        <taxon>Metazoa</taxon>
        <taxon>Ecdysozoa</taxon>
        <taxon>Arthropoda</taxon>
        <taxon>Hexapoda</taxon>
        <taxon>Collembola</taxon>
        <taxon>Symphypleona</taxon>
        <taxon>Sminthuridae</taxon>
        <taxon>Allacma</taxon>
    </lineage>
</organism>
<dbReference type="AlphaFoldDB" id="A0A8J2KVW2"/>
<feature type="compositionally biased region" description="Polar residues" evidence="1">
    <location>
        <begin position="112"/>
        <end position="125"/>
    </location>
</feature>
<name>A0A8J2KVW2_9HEXA</name>
<evidence type="ECO:0000313" key="3">
    <source>
        <dbReference type="Proteomes" id="UP000708208"/>
    </source>
</evidence>
<proteinExistence type="predicted"/>
<protein>
    <submittedName>
        <fullName evidence="2">Uncharacterized protein</fullName>
    </submittedName>
</protein>
<accession>A0A8J2KVW2</accession>
<feature type="region of interest" description="Disordered" evidence="1">
    <location>
        <begin position="98"/>
        <end position="125"/>
    </location>
</feature>
<evidence type="ECO:0000313" key="2">
    <source>
        <dbReference type="EMBL" id="CAG7820134.1"/>
    </source>
</evidence>
<keyword evidence="3" id="KW-1185">Reference proteome</keyword>